<dbReference type="Gene3D" id="3.40.630.30">
    <property type="match status" value="1"/>
</dbReference>
<reference evidence="2 3" key="1">
    <citation type="submission" date="2022-04" db="EMBL/GenBank/DDBJ databases">
        <title>Gracilibacillus sp. isolated from saltern.</title>
        <authorList>
            <person name="Won M."/>
            <person name="Lee C.-M."/>
            <person name="Woen H.-Y."/>
            <person name="Kwon S.-W."/>
        </authorList>
    </citation>
    <scope>NUCLEOTIDE SEQUENCE [LARGE SCALE GENOMIC DNA]</scope>
    <source>
        <strain evidence="2 3">SSWR10-1</strain>
    </source>
</reference>
<feature type="domain" description="N-acetyltransferase" evidence="1">
    <location>
        <begin position="10"/>
        <end position="153"/>
    </location>
</feature>
<protein>
    <submittedName>
        <fullName evidence="2">GNAT family N-acetyltransferase</fullName>
    </submittedName>
</protein>
<evidence type="ECO:0000313" key="2">
    <source>
        <dbReference type="EMBL" id="UOQ50359.1"/>
    </source>
</evidence>
<dbReference type="Pfam" id="PF00583">
    <property type="entry name" value="Acetyltransf_1"/>
    <property type="match status" value="1"/>
</dbReference>
<dbReference type="PROSITE" id="PS51186">
    <property type="entry name" value="GNAT"/>
    <property type="match status" value="1"/>
</dbReference>
<dbReference type="Proteomes" id="UP000831782">
    <property type="component" value="Chromosome"/>
</dbReference>
<keyword evidence="3" id="KW-1185">Reference proteome</keyword>
<dbReference type="CDD" id="cd04301">
    <property type="entry name" value="NAT_SF"/>
    <property type="match status" value="1"/>
</dbReference>
<name>A0ABY4F1J8_9BACI</name>
<dbReference type="RefSeq" id="WP_244723951.1">
    <property type="nucleotide sequence ID" value="NZ_CP095072.1"/>
</dbReference>
<proteinExistence type="predicted"/>
<dbReference type="SUPFAM" id="SSF55729">
    <property type="entry name" value="Acyl-CoA N-acyltransferases (Nat)"/>
    <property type="match status" value="1"/>
</dbReference>
<dbReference type="InterPro" id="IPR000182">
    <property type="entry name" value="GNAT_dom"/>
</dbReference>
<organism evidence="2 3">
    <name type="scientific">Gracilibacillus caseinilyticus</name>
    <dbReference type="NCBI Taxonomy" id="2932256"/>
    <lineage>
        <taxon>Bacteria</taxon>
        <taxon>Bacillati</taxon>
        <taxon>Bacillota</taxon>
        <taxon>Bacilli</taxon>
        <taxon>Bacillales</taxon>
        <taxon>Bacillaceae</taxon>
        <taxon>Gracilibacillus</taxon>
    </lineage>
</organism>
<evidence type="ECO:0000313" key="3">
    <source>
        <dbReference type="Proteomes" id="UP000831782"/>
    </source>
</evidence>
<gene>
    <name evidence="2" type="ORF">MUN88_10030</name>
</gene>
<dbReference type="InterPro" id="IPR016181">
    <property type="entry name" value="Acyl_CoA_acyltransferase"/>
</dbReference>
<accession>A0ABY4F1J8</accession>
<sequence length="153" mass="18461">MKISQTKDFEVVAKLNKPVHDLHCSLYPKYFNEYNYDEIKEIFKKLIENDDIIFLLLEDNHEAVGYAWIEVREYPENAFEKSYKSIYVHQISIIQTQRKKGDGTALMNNIYNLANEKGIDLIELDYWLDNKIAKEFYEKHDFVKYREFVYKQL</sequence>
<evidence type="ECO:0000259" key="1">
    <source>
        <dbReference type="PROSITE" id="PS51186"/>
    </source>
</evidence>
<dbReference type="EMBL" id="CP095072">
    <property type="protein sequence ID" value="UOQ50359.1"/>
    <property type="molecule type" value="Genomic_DNA"/>
</dbReference>